<keyword evidence="2" id="KW-1134">Transmembrane beta strand</keyword>
<keyword evidence="2" id="KW-0812">Transmembrane</keyword>
<dbReference type="InterPro" id="IPR000184">
    <property type="entry name" value="Bac_surfAg_D15"/>
</dbReference>
<evidence type="ECO:0000256" key="1">
    <source>
        <dbReference type="ARBA" id="ARBA00004370"/>
    </source>
</evidence>
<feature type="chain" id="PRO_5008884522" evidence="5">
    <location>
        <begin position="46"/>
        <end position="737"/>
    </location>
</feature>
<dbReference type="KEGG" id="anh:A6F65_02295"/>
<dbReference type="Proteomes" id="UP000092698">
    <property type="component" value="Chromosome"/>
</dbReference>
<dbReference type="EMBL" id="CP016545">
    <property type="protein sequence ID" value="ANU08578.1"/>
    <property type="molecule type" value="Genomic_DNA"/>
</dbReference>
<reference evidence="7 8" key="1">
    <citation type="submission" date="2016-07" db="EMBL/GenBank/DDBJ databases">
        <title>Complete genome sequence of Altererythrobacter namhicola JCM 16345T, containing esterase-encoding genes.</title>
        <authorList>
            <person name="Cheng H."/>
            <person name="Wu Y.-H."/>
            <person name="Jian S.-L."/>
            <person name="Huo Y.-Y."/>
            <person name="Wang C.-S."/>
            <person name="Xu X.-W."/>
        </authorList>
    </citation>
    <scope>NUCLEOTIDE SEQUENCE [LARGE SCALE GENOMIC DNA]</scope>
    <source>
        <strain evidence="7 8">JCM 16345</strain>
    </source>
</reference>
<gene>
    <name evidence="7" type="primary">tama</name>
    <name evidence="7" type="ORF">A6F65_02295</name>
</gene>
<dbReference type="InterPro" id="IPR039910">
    <property type="entry name" value="D15-like"/>
</dbReference>
<feature type="compositionally biased region" description="Acidic residues" evidence="4">
    <location>
        <begin position="80"/>
        <end position="92"/>
    </location>
</feature>
<dbReference type="GO" id="GO:0019867">
    <property type="term" value="C:outer membrane"/>
    <property type="evidence" value="ECO:0007669"/>
    <property type="project" value="InterPro"/>
</dbReference>
<dbReference type="PATRIC" id="fig|645517.4.peg.2277"/>
<evidence type="ECO:0000313" key="7">
    <source>
        <dbReference type="EMBL" id="ANU08578.1"/>
    </source>
</evidence>
<dbReference type="Pfam" id="PF01103">
    <property type="entry name" value="Omp85"/>
    <property type="match status" value="1"/>
</dbReference>
<dbReference type="Gene3D" id="2.40.160.50">
    <property type="entry name" value="membrane protein fhac: a member of the omp85/tpsb transporter family"/>
    <property type="match status" value="1"/>
</dbReference>
<dbReference type="RefSeq" id="WP_083989485.1">
    <property type="nucleotide sequence ID" value="NZ_CP016545.1"/>
</dbReference>
<accession>A0A1C7DAV4</accession>
<dbReference type="PANTHER" id="PTHR12815">
    <property type="entry name" value="SORTING AND ASSEMBLY MACHINERY SAMM50 PROTEIN FAMILY MEMBER"/>
    <property type="match status" value="1"/>
</dbReference>
<evidence type="ECO:0000256" key="2">
    <source>
        <dbReference type="ARBA" id="ARBA00022452"/>
    </source>
</evidence>
<feature type="signal peptide" evidence="5">
    <location>
        <begin position="1"/>
        <end position="45"/>
    </location>
</feature>
<evidence type="ECO:0000313" key="8">
    <source>
        <dbReference type="Proteomes" id="UP000092698"/>
    </source>
</evidence>
<evidence type="ECO:0000256" key="4">
    <source>
        <dbReference type="SAM" id="MobiDB-lite"/>
    </source>
</evidence>
<organism evidence="7 8">
    <name type="scientific">Paraurantiacibacter namhicola</name>
    <dbReference type="NCBI Taxonomy" id="645517"/>
    <lineage>
        <taxon>Bacteria</taxon>
        <taxon>Pseudomonadati</taxon>
        <taxon>Pseudomonadota</taxon>
        <taxon>Alphaproteobacteria</taxon>
        <taxon>Sphingomonadales</taxon>
        <taxon>Erythrobacteraceae</taxon>
        <taxon>Paraurantiacibacter</taxon>
    </lineage>
</organism>
<feature type="region of interest" description="Disordered" evidence="4">
    <location>
        <begin position="65"/>
        <end position="94"/>
    </location>
</feature>
<proteinExistence type="predicted"/>
<dbReference type="STRING" id="645517.A6F65_02295"/>
<keyword evidence="3" id="KW-0472">Membrane</keyword>
<evidence type="ECO:0000259" key="6">
    <source>
        <dbReference type="Pfam" id="PF01103"/>
    </source>
</evidence>
<keyword evidence="8" id="KW-1185">Reference proteome</keyword>
<feature type="domain" description="Bacterial surface antigen (D15)" evidence="6">
    <location>
        <begin position="441"/>
        <end position="737"/>
    </location>
</feature>
<dbReference type="AlphaFoldDB" id="A0A1C7DAV4"/>
<name>A0A1C7DAV4_9SPHN</name>
<dbReference type="PANTHER" id="PTHR12815:SF42">
    <property type="entry name" value="BACTERIAL SURFACE ANTIGEN (D15) DOMAIN-CONTAINING PROTEIN"/>
    <property type="match status" value="1"/>
</dbReference>
<sequence>MMRSGGIDTASADRASASVQDARLISRLAISLAAGASLLSSPAFAQDPEAPERLEDLIPDSALENPEGWAEQGVPQSATDMEDAPPEVEADSPLDAMPLVTVPWPTEIELPEIDPLDAEEDIQFAEFPFETPALVDGSEERISDELVLVFPSDLALFPLRDEFLARFKTLSTIEELDDDANNARLAAQAREDEELLQRMLAVYGYYDAQVIRSVQGLTELDPIDAPQAERGVRFDIIPGAQYLFGNIDLGSLATTSRFGDYEALRGAFEILPGDPALQDKIVEEQADLDRALGESGYPFAAIRAPELLVDHARQEADLTMIVTPQGKYRFGSVTSNRPDFLSGRHLGTIARFKPGQTYQRSEELDLRRAILATGLVASVVITPVEVQAPVDGEPGVVDMQVELVPGELRTIEGSIGYGTGEGFRAEASWQHRNLFPPEGALKVRGIAGTREQLLGVTFRKNNFYGRDRILTLDAYASTLDYDAYDARTISLTGTYEQVSTLLFQKELSWSGGFEILATQEREADANGNFGPRETYFIGALPVYALWDTSDSLLDPSEGFRLGARVSPEISKRNGGDMQTYARLQADGSYYYGVNDKIVIAGRARIASIPGAPRDEIAPSRRLYAGGGGSVRGYGYRSIGPSNSNGDPTGGRSLLEFSLEARIRTPLLDNSIGIVPFVDAGTVGVNSTPSFDEIKIGAGIGVRYYTSFGPIRVDLGVPLNPGPNDDVVGVYISLGQAF</sequence>
<keyword evidence="5" id="KW-0732">Signal</keyword>
<protein>
    <submittedName>
        <fullName evidence="7">Translocation and assembly module TamA</fullName>
    </submittedName>
</protein>
<evidence type="ECO:0000256" key="3">
    <source>
        <dbReference type="ARBA" id="ARBA00023136"/>
    </source>
</evidence>
<evidence type="ECO:0000256" key="5">
    <source>
        <dbReference type="SAM" id="SignalP"/>
    </source>
</evidence>
<dbReference type="Gene3D" id="3.10.20.310">
    <property type="entry name" value="membrane protein fhac"/>
    <property type="match status" value="1"/>
</dbReference>
<comment type="subcellular location">
    <subcellularLocation>
        <location evidence="1">Membrane</location>
    </subcellularLocation>
</comment>